<feature type="non-terminal residue" evidence="1">
    <location>
        <position position="1"/>
    </location>
</feature>
<evidence type="ECO:0000313" key="2">
    <source>
        <dbReference type="Proteomes" id="UP000574528"/>
    </source>
</evidence>
<accession>A0A7K9C559</accession>
<name>A0A7K9C559_9PICI</name>
<proteinExistence type="predicted"/>
<gene>
    <name evidence="1" type="primary">Il23r</name>
    <name evidence="1" type="ORF">PSIHAE_R05707</name>
</gene>
<dbReference type="EMBL" id="VWZI01011929">
    <property type="protein sequence ID" value="NXG47179.1"/>
    <property type="molecule type" value="Genomic_DNA"/>
</dbReference>
<sequence length="78" mass="8514">GRSLSTTFLLRAYGRHTFTCRGGCGHRSNLICGLDLHSGAPPDAPRNVSCVQQGAEGHPTCTWDNGRLTYIHTAYLLR</sequence>
<dbReference type="Gene3D" id="2.60.40.10">
    <property type="entry name" value="Immunoglobulins"/>
    <property type="match status" value="1"/>
</dbReference>
<dbReference type="AlphaFoldDB" id="A0A7K9C559"/>
<dbReference type="Proteomes" id="UP000574528">
    <property type="component" value="Unassembled WGS sequence"/>
</dbReference>
<dbReference type="InterPro" id="IPR036116">
    <property type="entry name" value="FN3_sf"/>
</dbReference>
<feature type="non-terminal residue" evidence="1">
    <location>
        <position position="78"/>
    </location>
</feature>
<dbReference type="OrthoDB" id="10005435at2759"/>
<keyword evidence="2" id="KW-1185">Reference proteome</keyword>
<comment type="caution">
    <text evidence="1">The sequence shown here is derived from an EMBL/GenBank/DDBJ whole genome shotgun (WGS) entry which is preliminary data.</text>
</comment>
<dbReference type="SUPFAM" id="SSF49265">
    <property type="entry name" value="Fibronectin type III"/>
    <property type="match status" value="1"/>
</dbReference>
<reference evidence="1 2" key="1">
    <citation type="submission" date="2019-09" db="EMBL/GenBank/DDBJ databases">
        <title>Bird 10,000 Genomes (B10K) Project - Family phase.</title>
        <authorList>
            <person name="Zhang G."/>
        </authorList>
    </citation>
    <scope>NUCLEOTIDE SEQUENCE [LARGE SCALE GENOMIC DNA]</scope>
    <source>
        <strain evidence="1">B10K-DU-001-24</strain>
        <tissue evidence="1">Muscle</tissue>
    </source>
</reference>
<dbReference type="InterPro" id="IPR013783">
    <property type="entry name" value="Ig-like_fold"/>
</dbReference>
<organism evidence="1 2">
    <name type="scientific">Psilopogon haemacephalus</name>
    <name type="common">coppersmith barbet</name>
    <dbReference type="NCBI Taxonomy" id="2585815"/>
    <lineage>
        <taxon>Eukaryota</taxon>
        <taxon>Metazoa</taxon>
        <taxon>Chordata</taxon>
        <taxon>Craniata</taxon>
        <taxon>Vertebrata</taxon>
        <taxon>Euteleostomi</taxon>
        <taxon>Archelosauria</taxon>
        <taxon>Archosauria</taxon>
        <taxon>Dinosauria</taxon>
        <taxon>Saurischia</taxon>
        <taxon>Theropoda</taxon>
        <taxon>Coelurosauria</taxon>
        <taxon>Aves</taxon>
        <taxon>Neognathae</taxon>
        <taxon>Neoaves</taxon>
        <taxon>Telluraves</taxon>
        <taxon>Coraciimorphae</taxon>
        <taxon>Piciformes</taxon>
        <taxon>Megalaimidae</taxon>
        <taxon>Psilopogon</taxon>
    </lineage>
</organism>
<protein>
    <submittedName>
        <fullName evidence="1">IL23R protein</fullName>
    </submittedName>
</protein>
<evidence type="ECO:0000313" key="1">
    <source>
        <dbReference type="EMBL" id="NXG47179.1"/>
    </source>
</evidence>